<keyword evidence="9" id="KW-1185">Reference proteome</keyword>
<keyword evidence="3 6" id="KW-1133">Transmembrane helix</keyword>
<feature type="transmembrane region" description="Helical" evidence="6">
    <location>
        <begin position="184"/>
        <end position="208"/>
    </location>
</feature>
<dbReference type="EMBL" id="KV748549">
    <property type="protein sequence ID" value="OCL14661.1"/>
    <property type="molecule type" value="Genomic_DNA"/>
</dbReference>
<evidence type="ECO:0000313" key="8">
    <source>
        <dbReference type="EMBL" id="OCL14661.1"/>
    </source>
</evidence>
<organism evidence="8 9">
    <name type="scientific">Glonium stellatum</name>
    <dbReference type="NCBI Taxonomy" id="574774"/>
    <lineage>
        <taxon>Eukaryota</taxon>
        <taxon>Fungi</taxon>
        <taxon>Dikarya</taxon>
        <taxon>Ascomycota</taxon>
        <taxon>Pezizomycotina</taxon>
        <taxon>Dothideomycetes</taxon>
        <taxon>Pleosporomycetidae</taxon>
        <taxon>Gloniales</taxon>
        <taxon>Gloniaceae</taxon>
        <taxon>Glonium</taxon>
    </lineage>
</organism>
<protein>
    <recommendedName>
        <fullName evidence="7">Rhodopsin domain-containing protein</fullName>
    </recommendedName>
</protein>
<dbReference type="AlphaFoldDB" id="A0A8E2FCV5"/>
<reference evidence="8 9" key="1">
    <citation type="journal article" date="2016" name="Nat. Commun.">
        <title>Ectomycorrhizal ecology is imprinted in the genome of the dominant symbiotic fungus Cenococcum geophilum.</title>
        <authorList>
            <consortium name="DOE Joint Genome Institute"/>
            <person name="Peter M."/>
            <person name="Kohler A."/>
            <person name="Ohm R.A."/>
            <person name="Kuo A."/>
            <person name="Krutzmann J."/>
            <person name="Morin E."/>
            <person name="Arend M."/>
            <person name="Barry K.W."/>
            <person name="Binder M."/>
            <person name="Choi C."/>
            <person name="Clum A."/>
            <person name="Copeland A."/>
            <person name="Grisel N."/>
            <person name="Haridas S."/>
            <person name="Kipfer T."/>
            <person name="LaButti K."/>
            <person name="Lindquist E."/>
            <person name="Lipzen A."/>
            <person name="Maire R."/>
            <person name="Meier B."/>
            <person name="Mihaltcheva S."/>
            <person name="Molinier V."/>
            <person name="Murat C."/>
            <person name="Poggeler S."/>
            <person name="Quandt C.A."/>
            <person name="Sperisen C."/>
            <person name="Tritt A."/>
            <person name="Tisserant E."/>
            <person name="Crous P.W."/>
            <person name="Henrissat B."/>
            <person name="Nehls U."/>
            <person name="Egli S."/>
            <person name="Spatafora J.W."/>
            <person name="Grigoriev I.V."/>
            <person name="Martin F.M."/>
        </authorList>
    </citation>
    <scope>NUCLEOTIDE SEQUENCE [LARGE SCALE GENOMIC DNA]</scope>
    <source>
        <strain evidence="8 9">CBS 207.34</strain>
    </source>
</reference>
<evidence type="ECO:0000256" key="6">
    <source>
        <dbReference type="SAM" id="Phobius"/>
    </source>
</evidence>
<dbReference type="InterPro" id="IPR052337">
    <property type="entry name" value="SAT4-like"/>
</dbReference>
<feature type="transmembrane region" description="Helical" evidence="6">
    <location>
        <begin position="257"/>
        <end position="279"/>
    </location>
</feature>
<sequence>MLMSTQSPTAVIATAVVLSLLDIIVVGLRFYARRRQRQRVQADDWLTIPALALVLGLAAVLITGVAQHALAYPTPVVQARSSLSETNDKIIISARLQYVFIVMSVPTLGFIKLSFLCFYRRIFIVDKSDIKDVFNVAVTTMICVISLWTGGFFFAFTFACKGHFTAWWTSAISLIENCVNTLNLLYSMAISDFICDVLIVLLPIPRIWKLHLPTSRKLAVCAVFLLGLVAVLASTIRMVWCIWAHNVGFDTSLDEDLLITALLFWCMVEVALGLLAACLPTLKSLVQIQSVDSMIHSVRSKLSLRSSRSSQSGDSSNHDILPEWVEPKHDHNSRDSGIHVISPATYAVDSISQGGRMHGLPRGKILVEKKFGSGSSEHTEA</sequence>
<dbReference type="Proteomes" id="UP000250140">
    <property type="component" value="Unassembled WGS sequence"/>
</dbReference>
<dbReference type="OrthoDB" id="5393606at2759"/>
<feature type="transmembrane region" description="Helical" evidence="6">
    <location>
        <begin position="133"/>
        <end position="159"/>
    </location>
</feature>
<comment type="similarity">
    <text evidence="5">Belongs to the SAT4 family.</text>
</comment>
<dbReference type="GO" id="GO:0016020">
    <property type="term" value="C:membrane"/>
    <property type="evidence" value="ECO:0007669"/>
    <property type="project" value="UniProtKB-SubCell"/>
</dbReference>
<keyword evidence="2 6" id="KW-0812">Transmembrane</keyword>
<evidence type="ECO:0000313" key="9">
    <source>
        <dbReference type="Proteomes" id="UP000250140"/>
    </source>
</evidence>
<dbReference type="PANTHER" id="PTHR33048:SF157">
    <property type="entry name" value="INTEGRAL MEMBRANE PROTEIN"/>
    <property type="match status" value="1"/>
</dbReference>
<dbReference type="PANTHER" id="PTHR33048">
    <property type="entry name" value="PTH11-LIKE INTEGRAL MEMBRANE PROTEIN (AFU_ORTHOLOGUE AFUA_5G11245)"/>
    <property type="match status" value="1"/>
</dbReference>
<accession>A0A8E2FCV5</accession>
<name>A0A8E2FCV5_9PEZI</name>
<feature type="transmembrane region" description="Helical" evidence="6">
    <location>
        <begin position="90"/>
        <end position="113"/>
    </location>
</feature>
<proteinExistence type="inferred from homology"/>
<evidence type="ECO:0000256" key="4">
    <source>
        <dbReference type="ARBA" id="ARBA00023136"/>
    </source>
</evidence>
<dbReference type="InterPro" id="IPR049326">
    <property type="entry name" value="Rhodopsin_dom_fungi"/>
</dbReference>
<feature type="transmembrane region" description="Helical" evidence="6">
    <location>
        <begin position="44"/>
        <end position="70"/>
    </location>
</feature>
<keyword evidence="4 6" id="KW-0472">Membrane</keyword>
<evidence type="ECO:0000256" key="1">
    <source>
        <dbReference type="ARBA" id="ARBA00004141"/>
    </source>
</evidence>
<evidence type="ECO:0000259" key="7">
    <source>
        <dbReference type="Pfam" id="PF20684"/>
    </source>
</evidence>
<feature type="transmembrane region" description="Helical" evidence="6">
    <location>
        <begin position="220"/>
        <end position="245"/>
    </location>
</feature>
<comment type="subcellular location">
    <subcellularLocation>
        <location evidence="1">Membrane</location>
        <topology evidence="1">Multi-pass membrane protein</topology>
    </subcellularLocation>
</comment>
<dbReference type="Pfam" id="PF20684">
    <property type="entry name" value="Fung_rhodopsin"/>
    <property type="match status" value="1"/>
</dbReference>
<evidence type="ECO:0000256" key="2">
    <source>
        <dbReference type="ARBA" id="ARBA00022692"/>
    </source>
</evidence>
<feature type="domain" description="Rhodopsin" evidence="7">
    <location>
        <begin position="28"/>
        <end position="287"/>
    </location>
</feature>
<evidence type="ECO:0000256" key="5">
    <source>
        <dbReference type="ARBA" id="ARBA00038359"/>
    </source>
</evidence>
<gene>
    <name evidence="8" type="ORF">AOQ84DRAFT_15099</name>
</gene>
<feature type="transmembrane region" description="Helical" evidence="6">
    <location>
        <begin position="12"/>
        <end position="32"/>
    </location>
</feature>
<evidence type="ECO:0000256" key="3">
    <source>
        <dbReference type="ARBA" id="ARBA00022989"/>
    </source>
</evidence>